<evidence type="ECO:0000256" key="2">
    <source>
        <dbReference type="ARBA" id="ARBA00004656"/>
    </source>
</evidence>
<feature type="region of interest" description="Disordered" evidence="7">
    <location>
        <begin position="794"/>
        <end position="820"/>
    </location>
</feature>
<dbReference type="Pfam" id="PF14636">
    <property type="entry name" value="FNIP_N"/>
    <property type="match status" value="1"/>
</dbReference>
<organism evidence="9 10">
    <name type="scientific">Stylophora pistillata</name>
    <name type="common">Smooth cauliflower coral</name>
    <dbReference type="NCBI Taxonomy" id="50429"/>
    <lineage>
        <taxon>Eukaryota</taxon>
        <taxon>Metazoa</taxon>
        <taxon>Cnidaria</taxon>
        <taxon>Anthozoa</taxon>
        <taxon>Hexacorallia</taxon>
        <taxon>Scleractinia</taxon>
        <taxon>Astrocoeniina</taxon>
        <taxon>Pocilloporidae</taxon>
        <taxon>Stylophora</taxon>
    </lineage>
</organism>
<keyword evidence="6" id="KW-0458">Lysosome</keyword>
<evidence type="ECO:0000259" key="8">
    <source>
        <dbReference type="PROSITE" id="PS51836"/>
    </source>
</evidence>
<dbReference type="GO" id="GO:0042030">
    <property type="term" value="F:ATPase inhibitor activity"/>
    <property type="evidence" value="ECO:0007669"/>
    <property type="project" value="TreeGrafter"/>
</dbReference>
<evidence type="ECO:0000313" key="10">
    <source>
        <dbReference type="Proteomes" id="UP000225706"/>
    </source>
</evidence>
<evidence type="ECO:0000256" key="5">
    <source>
        <dbReference type="ARBA" id="ARBA00023136"/>
    </source>
</evidence>
<dbReference type="InterPro" id="IPR026156">
    <property type="entry name" value="FNIP_fam"/>
</dbReference>
<comment type="similarity">
    <text evidence="3">Belongs to the FNIP family.</text>
</comment>
<evidence type="ECO:0000313" key="9">
    <source>
        <dbReference type="EMBL" id="PFX15192.1"/>
    </source>
</evidence>
<dbReference type="AlphaFoldDB" id="A0A2B4RG02"/>
<dbReference type="InterPro" id="IPR037545">
    <property type="entry name" value="DENN_FNIP1/2"/>
</dbReference>
<dbReference type="STRING" id="50429.A0A2B4RG02"/>
<comment type="subcellular location">
    <subcellularLocation>
        <location evidence="1">Cytoplasm</location>
    </subcellularLocation>
    <subcellularLocation>
        <location evidence="2">Lysosome membrane</location>
    </subcellularLocation>
</comment>
<dbReference type="GO" id="GO:0051087">
    <property type="term" value="F:protein-folding chaperone binding"/>
    <property type="evidence" value="ECO:0007669"/>
    <property type="project" value="TreeGrafter"/>
</dbReference>
<dbReference type="PROSITE" id="PS51836">
    <property type="entry name" value="DENN_FNIP12"/>
    <property type="match status" value="1"/>
</dbReference>
<evidence type="ECO:0000256" key="3">
    <source>
        <dbReference type="ARBA" id="ARBA00007541"/>
    </source>
</evidence>
<feature type="domain" description="UDENN FNIP1/2-type" evidence="8">
    <location>
        <begin position="38"/>
        <end position="1010"/>
    </location>
</feature>
<accession>A0A2B4RG02</accession>
<gene>
    <name evidence="9" type="primary">Fnip1</name>
    <name evidence="9" type="ORF">AWC38_SpisGene20596</name>
</gene>
<feature type="compositionally biased region" description="Polar residues" evidence="7">
    <location>
        <begin position="803"/>
        <end position="812"/>
    </location>
</feature>
<sequence>MLSKIFSFGARKPGKKHSDGELDTPDEILATKRPFPQLEHDEIRILVFKECDRKGKTLLFDSKAVPKSDSQQDAGQNRISDSDKRLSGGPRLEQKGSRSPTQKSKLQYARQSHDSKMLGEMIFGSVAMTYKGQTVKVHEIRTPHQLLLTNVFAVQPRIVLPSCGDSSDYFSTSSSHVDSGIGDSSNRHDLGCGSLSSQNSLSKLEDSVLGPSSKPMAVPGSSPVVAIDADEDSGFTASVDSNTSLGFNSASSPCGSYQRRLRRSHVTSIDNSFGRKSEELPEVISPPVGRRPKLGIGILFTLGDNEEKSRALQGVFFAHFPLFELHVMKLRVSIENACFGKPRLFTSQVIEAVNTFRNTIHNMFATPRLKEPVWLNMMTHSSHRPQLCDKFMVELVDCLKVGNSRETNFFMAAILTAVLQNHLAWVSTVMPAGTAPSRAFLDKHSSKTLDLLAQSHPYNPLWAQLGDLYGAVGFPLRVTRTVVVGKDSKIVSKVLNILSYFIRCTEVFEHVQRRDDEDNDDTKENLSCFGQESVQTVCSQCGSKSVSEVENSGKSFTEPSVCLQYKENSEGSCALHDKLKDKEKKEILREQLLSQLQGTNGFTHCLHCNARISDVNTREKLTGMEILQSVCTCNKISNGGVHKELKHFVKDSSLLALANNHCNSFQCYCCKNASEKGSIAPKGRKIKCYCGLEVDSDKSCGKQECVRCSAQCLEKLQSSQNGKSHHLTETNNCLTTKILQAVQRRDSVGNCNENVGRRISEADSCVSEDRDSLSLRNSVLEKCTDVEETIASYGRSGSADSGIHQSPLNSPSIKKPESFPSVVPCQLEDEQMPEEIPLPRTEEVSSSSNSKSDDWKIFNNFGRSMFAGIVDSYLPDLVLQGVQENDFRGRLSADLKLALQHSVVDDPVSEAVCIIANTDKCDPIYHEQQVEVSNLVLSMLSSVSGLWDIKMSAEFCLMHLEDKLKEIYLKSKVITERYRERRKLFRSDITNMLSVDDNDVPLLLAVASTHAPQSMTLVG</sequence>
<dbReference type="GO" id="GO:0005765">
    <property type="term" value="C:lysosomal membrane"/>
    <property type="evidence" value="ECO:0007669"/>
    <property type="project" value="UniProtKB-SubCell"/>
</dbReference>
<dbReference type="PRINTS" id="PR02073">
    <property type="entry name" value="FOLLICULNIP1"/>
</dbReference>
<feature type="region of interest" description="Disordered" evidence="7">
    <location>
        <begin position="174"/>
        <end position="198"/>
    </location>
</feature>
<reference evidence="10" key="1">
    <citation type="journal article" date="2017" name="bioRxiv">
        <title>Comparative analysis of the genomes of Stylophora pistillata and Acropora digitifera provides evidence for extensive differences between species of corals.</title>
        <authorList>
            <person name="Voolstra C.R."/>
            <person name="Li Y."/>
            <person name="Liew Y.J."/>
            <person name="Baumgarten S."/>
            <person name="Zoccola D."/>
            <person name="Flot J.-F."/>
            <person name="Tambutte S."/>
            <person name="Allemand D."/>
            <person name="Aranda M."/>
        </authorList>
    </citation>
    <scope>NUCLEOTIDE SEQUENCE [LARGE SCALE GENOMIC DNA]</scope>
</reference>
<keyword evidence="4" id="KW-0963">Cytoplasm</keyword>
<dbReference type="InterPro" id="IPR028086">
    <property type="entry name" value="FNIP_C_dom"/>
</dbReference>
<protein>
    <submittedName>
        <fullName evidence="9">Folliculin-interacting protein 1</fullName>
    </submittedName>
</protein>
<evidence type="ECO:0000256" key="6">
    <source>
        <dbReference type="ARBA" id="ARBA00023228"/>
    </source>
</evidence>
<dbReference type="InterPro" id="IPR028084">
    <property type="entry name" value="FNIP_N_dom"/>
</dbReference>
<dbReference type="InterPro" id="IPR028085">
    <property type="entry name" value="FNIP_mid_dom"/>
</dbReference>
<dbReference type="EMBL" id="LSMT01000675">
    <property type="protein sequence ID" value="PFX15192.1"/>
    <property type="molecule type" value="Genomic_DNA"/>
</dbReference>
<evidence type="ECO:0000256" key="1">
    <source>
        <dbReference type="ARBA" id="ARBA00004496"/>
    </source>
</evidence>
<feature type="region of interest" description="Disordered" evidence="7">
    <location>
        <begin position="62"/>
        <end position="112"/>
    </location>
</feature>
<feature type="compositionally biased region" description="Basic and acidic residues" evidence="7">
    <location>
        <begin position="80"/>
        <end position="96"/>
    </location>
</feature>
<dbReference type="PANTHER" id="PTHR21634">
    <property type="entry name" value="RE13835P"/>
    <property type="match status" value="1"/>
</dbReference>
<comment type="caution">
    <text evidence="9">The sequence shown here is derived from an EMBL/GenBank/DDBJ whole genome shotgun (WGS) entry which is preliminary data.</text>
</comment>
<feature type="region of interest" description="Disordered" evidence="7">
    <location>
        <begin position="1"/>
        <end position="34"/>
    </location>
</feature>
<keyword evidence="5" id="KW-0472">Membrane</keyword>
<keyword evidence="10" id="KW-1185">Reference proteome</keyword>
<feature type="compositionally biased region" description="Polar residues" evidence="7">
    <location>
        <begin position="68"/>
        <end position="79"/>
    </location>
</feature>
<proteinExistence type="inferred from homology"/>
<evidence type="ECO:0000256" key="7">
    <source>
        <dbReference type="SAM" id="MobiDB-lite"/>
    </source>
</evidence>
<name>A0A2B4RG02_STYPI</name>
<evidence type="ECO:0000256" key="4">
    <source>
        <dbReference type="ARBA" id="ARBA00022490"/>
    </source>
</evidence>
<dbReference type="Pfam" id="PF14638">
    <property type="entry name" value="FNIP_C"/>
    <property type="match status" value="1"/>
</dbReference>
<dbReference type="PANTHER" id="PTHR21634:SF9">
    <property type="entry name" value="RE13835P"/>
    <property type="match status" value="1"/>
</dbReference>
<dbReference type="Proteomes" id="UP000225706">
    <property type="component" value="Unassembled WGS sequence"/>
</dbReference>
<dbReference type="Pfam" id="PF14637">
    <property type="entry name" value="FNIP_M"/>
    <property type="match status" value="1"/>
</dbReference>
<dbReference type="OrthoDB" id="10051712at2759"/>